<name>A0AA46AFK0_9AQUI</name>
<comment type="similarity">
    <text evidence="2 7">Belongs to the DedA family.</text>
</comment>
<evidence type="ECO:0000256" key="3">
    <source>
        <dbReference type="ARBA" id="ARBA00022475"/>
    </source>
</evidence>
<keyword evidence="10" id="KW-1185">Reference proteome</keyword>
<feature type="transmembrane region" description="Helical" evidence="7">
    <location>
        <begin position="65"/>
        <end position="86"/>
    </location>
</feature>
<comment type="subcellular location">
    <subcellularLocation>
        <location evidence="1 7">Cell membrane</location>
        <topology evidence="1 7">Multi-pass membrane protein</topology>
    </subcellularLocation>
</comment>
<dbReference type="InterPro" id="IPR032816">
    <property type="entry name" value="VTT_dom"/>
</dbReference>
<dbReference type="PANTHER" id="PTHR30353">
    <property type="entry name" value="INNER MEMBRANE PROTEIN DEDA-RELATED"/>
    <property type="match status" value="1"/>
</dbReference>
<dbReference type="EMBL" id="FXTX01000020">
    <property type="protein sequence ID" value="SMP20179.1"/>
    <property type="molecule type" value="Genomic_DNA"/>
</dbReference>
<evidence type="ECO:0000259" key="8">
    <source>
        <dbReference type="Pfam" id="PF09335"/>
    </source>
</evidence>
<keyword evidence="4 7" id="KW-0812">Transmembrane</keyword>
<evidence type="ECO:0000256" key="2">
    <source>
        <dbReference type="ARBA" id="ARBA00010792"/>
    </source>
</evidence>
<organism evidence="9 10">
    <name type="scientific">Venenivibrio stagnispumantis</name>
    <dbReference type="NCBI Taxonomy" id="407998"/>
    <lineage>
        <taxon>Bacteria</taxon>
        <taxon>Pseudomonadati</taxon>
        <taxon>Aquificota</taxon>
        <taxon>Aquificia</taxon>
        <taxon>Aquificales</taxon>
        <taxon>Hydrogenothermaceae</taxon>
        <taxon>Venenivibrio</taxon>
    </lineage>
</organism>
<proteinExistence type="inferred from homology"/>
<feature type="domain" description="VTT" evidence="8">
    <location>
        <begin position="45"/>
        <end position="171"/>
    </location>
</feature>
<protein>
    <submittedName>
        <fullName evidence="9">Membrane-associated protein</fullName>
    </submittedName>
</protein>
<dbReference type="Proteomes" id="UP001157947">
    <property type="component" value="Unassembled WGS sequence"/>
</dbReference>
<evidence type="ECO:0000256" key="4">
    <source>
        <dbReference type="ARBA" id="ARBA00022692"/>
    </source>
</evidence>
<keyword evidence="6 7" id="KW-0472">Membrane</keyword>
<keyword evidence="3 7" id="KW-1003">Cell membrane</keyword>
<dbReference type="InterPro" id="IPR032818">
    <property type="entry name" value="DedA-like"/>
</dbReference>
<evidence type="ECO:0000313" key="10">
    <source>
        <dbReference type="Proteomes" id="UP001157947"/>
    </source>
</evidence>
<evidence type="ECO:0000256" key="6">
    <source>
        <dbReference type="ARBA" id="ARBA00023136"/>
    </source>
</evidence>
<dbReference type="AlphaFoldDB" id="A0AA46AFK0"/>
<gene>
    <name evidence="9" type="ORF">SAMN06264868_12020</name>
</gene>
<dbReference type="PANTHER" id="PTHR30353:SF0">
    <property type="entry name" value="TRANSMEMBRANE PROTEIN"/>
    <property type="match status" value="1"/>
</dbReference>
<reference evidence="9" key="1">
    <citation type="submission" date="2017-05" db="EMBL/GenBank/DDBJ databases">
        <authorList>
            <person name="Varghese N."/>
            <person name="Submissions S."/>
        </authorList>
    </citation>
    <scope>NUCLEOTIDE SEQUENCE</scope>
    <source>
        <strain evidence="9">DSM 18763</strain>
    </source>
</reference>
<evidence type="ECO:0000256" key="7">
    <source>
        <dbReference type="RuleBase" id="RU367016"/>
    </source>
</evidence>
<feature type="transmembrane region" description="Helical" evidence="7">
    <location>
        <begin position="21"/>
        <end position="45"/>
    </location>
</feature>
<comment type="caution">
    <text evidence="9">The sequence shown here is derived from an EMBL/GenBank/DDBJ whole genome shotgun (WGS) entry which is preliminary data.</text>
</comment>
<dbReference type="RefSeq" id="WP_265134804.1">
    <property type="nucleotide sequence ID" value="NZ_FXTX01000020.1"/>
</dbReference>
<feature type="transmembrane region" description="Helical" evidence="7">
    <location>
        <begin position="153"/>
        <end position="173"/>
    </location>
</feature>
<evidence type="ECO:0000256" key="5">
    <source>
        <dbReference type="ARBA" id="ARBA00022989"/>
    </source>
</evidence>
<keyword evidence="5 7" id="KW-1133">Transmembrane helix</keyword>
<dbReference type="Pfam" id="PF09335">
    <property type="entry name" value="VTT_dom"/>
    <property type="match status" value="1"/>
</dbReference>
<dbReference type="GO" id="GO:0005886">
    <property type="term" value="C:plasma membrane"/>
    <property type="evidence" value="ECO:0007669"/>
    <property type="project" value="UniProtKB-SubCell"/>
</dbReference>
<sequence length="208" mass="23756">MEIIDIFLHLDKYLDILVQSYGNWVYLILFFVIFSETGFVITPFLPGDSLLFIVGILSSAKILNIYIVYPLLMLAAITGNIVNYNIGKYLGEKILKNNYKIPFLTKENILKTKEFYNKHGGKAIVLSRFLPFFRTFVPFVAGIGNMDSKRFNFYNILGAFLWSSLFILGGYFFGNIPIIKNNLTIAIYAIILITILPGIIGYIKHKIK</sequence>
<feature type="transmembrane region" description="Helical" evidence="7">
    <location>
        <begin position="185"/>
        <end position="203"/>
    </location>
</feature>
<evidence type="ECO:0000256" key="1">
    <source>
        <dbReference type="ARBA" id="ARBA00004651"/>
    </source>
</evidence>
<accession>A0AA46AFK0</accession>
<evidence type="ECO:0000313" key="9">
    <source>
        <dbReference type="EMBL" id="SMP20179.1"/>
    </source>
</evidence>